<comment type="caution">
    <text evidence="3">The sequence shown here is derived from an EMBL/GenBank/DDBJ whole genome shotgun (WGS) entry which is preliminary data.</text>
</comment>
<name>A0ABW4B1U2_9GAMM</name>
<dbReference type="InterPro" id="IPR013538">
    <property type="entry name" value="ASHA1/2-like_C"/>
</dbReference>
<dbReference type="InterPro" id="IPR023393">
    <property type="entry name" value="START-like_dom_sf"/>
</dbReference>
<dbReference type="SUPFAM" id="SSF55961">
    <property type="entry name" value="Bet v1-like"/>
    <property type="match status" value="1"/>
</dbReference>
<dbReference type="RefSeq" id="WP_377366615.1">
    <property type="nucleotide sequence ID" value="NZ_JBHTMN010000009.1"/>
</dbReference>
<feature type="domain" description="Activator of Hsp90 ATPase homologue 1/2-like C-terminal" evidence="2">
    <location>
        <begin position="10"/>
        <end position="132"/>
    </location>
</feature>
<keyword evidence="4" id="KW-1185">Reference proteome</keyword>
<accession>A0ABW4B1U2</accession>
<dbReference type="Gene3D" id="3.30.530.20">
    <property type="match status" value="1"/>
</dbReference>
<evidence type="ECO:0000256" key="1">
    <source>
        <dbReference type="ARBA" id="ARBA00006817"/>
    </source>
</evidence>
<evidence type="ECO:0000313" key="4">
    <source>
        <dbReference type="Proteomes" id="UP001597059"/>
    </source>
</evidence>
<reference evidence="4" key="1">
    <citation type="journal article" date="2019" name="Int. J. Syst. Evol. Microbiol.">
        <title>The Global Catalogue of Microorganisms (GCM) 10K type strain sequencing project: providing services to taxonomists for standard genome sequencing and annotation.</title>
        <authorList>
            <consortium name="The Broad Institute Genomics Platform"/>
            <consortium name="The Broad Institute Genome Sequencing Center for Infectious Disease"/>
            <person name="Wu L."/>
            <person name="Ma J."/>
        </authorList>
    </citation>
    <scope>NUCLEOTIDE SEQUENCE [LARGE SCALE GENOMIC DNA]</scope>
    <source>
        <strain evidence="4">JCM 30774</strain>
    </source>
</reference>
<gene>
    <name evidence="3" type="ORF">ACFQ45_08400</name>
</gene>
<dbReference type="Proteomes" id="UP001597059">
    <property type="component" value="Unassembled WGS sequence"/>
</dbReference>
<sequence length="140" mass="16174">MQITVETTINANVETVWEAWTNPAFIKQWNAASKDWCCPQAEIDLHEGGYFKYRMESRDGAMGFDFVGQFTRLKLLHTIEYTIEDGRHVSIHFKEDDQGVHISETFDAETQYSEAEQKAGWQAILDNFKNNVESVPHITQ</sequence>
<protein>
    <submittedName>
        <fullName evidence="3">SRPBCC domain-containing protein</fullName>
    </submittedName>
</protein>
<evidence type="ECO:0000259" key="2">
    <source>
        <dbReference type="Pfam" id="PF08327"/>
    </source>
</evidence>
<comment type="similarity">
    <text evidence="1">Belongs to the AHA1 family.</text>
</comment>
<dbReference type="EMBL" id="JBHTMN010000009">
    <property type="protein sequence ID" value="MFD1383385.1"/>
    <property type="molecule type" value="Genomic_DNA"/>
</dbReference>
<dbReference type="Pfam" id="PF08327">
    <property type="entry name" value="AHSA1"/>
    <property type="match status" value="1"/>
</dbReference>
<evidence type="ECO:0000313" key="3">
    <source>
        <dbReference type="EMBL" id="MFD1383385.1"/>
    </source>
</evidence>
<proteinExistence type="inferred from homology"/>
<organism evidence="3 4">
    <name type="scientific">Rhodanobacter aciditrophus</name>
    <dbReference type="NCBI Taxonomy" id="1623218"/>
    <lineage>
        <taxon>Bacteria</taxon>
        <taxon>Pseudomonadati</taxon>
        <taxon>Pseudomonadota</taxon>
        <taxon>Gammaproteobacteria</taxon>
        <taxon>Lysobacterales</taxon>
        <taxon>Rhodanobacteraceae</taxon>
        <taxon>Rhodanobacter</taxon>
    </lineage>
</organism>